<keyword evidence="1 2" id="KW-0808">Transferase</keyword>
<comment type="caution">
    <text evidence="2">The sequence shown here is derived from an EMBL/GenBank/DDBJ whole genome shotgun (WGS) entry which is preliminary data.</text>
</comment>
<sequence length="462" mass="49171">MKRLPPCPLSPPKRPATASLRGALPLFVHIWASIVANRLSFSLNEHRYSLFEKGSVVDQGDQPPLAGIRVLELGSFIAAPFATRIFADFGAEVVKIERPGTGDELRGWRRSRGGTSMMFRTIARNKRSVTVDLSTGEGRDIVLGLVRHCDVVVENFRPGTLERLQLGSDELTAANADVVLVRISGYGQTGPYRDRAGFGGVAEAFGGLRHVTGHPDREPVRPAAPVGDALAGLYGAIGALMLLLAKARGRPHEGPRVADVALYESVFMAMESLVPDYDAYGVIRRRTAGNLPGVVPSGIYPTRGGGSVIIAGNSSGVFGRLMTAVGRPDLGADPTLADGSARDAREPELNGAITAWTARHTAAEAVDLLSRAGVPAGPIYDAADIADDEHYRARDMLRPHKVSVDGEPEEIRFPGVVPRVPGAPGDVRWAGPELGAHTDQVLGELLGYSAGRLGELRAMKVI</sequence>
<dbReference type="GO" id="GO:0008410">
    <property type="term" value="F:CoA-transferase activity"/>
    <property type="evidence" value="ECO:0007669"/>
    <property type="project" value="TreeGrafter"/>
</dbReference>
<dbReference type="InterPro" id="IPR050483">
    <property type="entry name" value="CoA-transferase_III_domain"/>
</dbReference>
<dbReference type="SUPFAM" id="SSF89796">
    <property type="entry name" value="CoA-transferase family III (CaiB/BaiF)"/>
    <property type="match status" value="1"/>
</dbReference>
<protein>
    <submittedName>
        <fullName evidence="2">CoA transferase</fullName>
    </submittedName>
</protein>
<dbReference type="OrthoDB" id="4251672at2"/>
<accession>A0A4R4W9M3</accession>
<proteinExistence type="predicted"/>
<name>A0A4R4W9M3_9ACTN</name>
<evidence type="ECO:0000256" key="1">
    <source>
        <dbReference type="ARBA" id="ARBA00022679"/>
    </source>
</evidence>
<gene>
    <name evidence="2" type="ORF">E1294_36405</name>
</gene>
<dbReference type="InterPro" id="IPR023606">
    <property type="entry name" value="CoA-Trfase_III_dom_1_sf"/>
</dbReference>
<reference evidence="2 3" key="1">
    <citation type="submission" date="2019-03" db="EMBL/GenBank/DDBJ databases">
        <title>Draft genome sequences of novel Actinobacteria.</title>
        <authorList>
            <person name="Sahin N."/>
            <person name="Ay H."/>
            <person name="Saygin H."/>
        </authorList>
    </citation>
    <scope>NUCLEOTIDE SEQUENCE [LARGE SCALE GENOMIC DNA]</scope>
    <source>
        <strain evidence="2 3">KC712</strain>
    </source>
</reference>
<keyword evidence="3" id="KW-1185">Reference proteome</keyword>
<dbReference type="Pfam" id="PF02515">
    <property type="entry name" value="CoA_transf_3"/>
    <property type="match status" value="1"/>
</dbReference>
<dbReference type="Gene3D" id="3.30.1540.10">
    <property type="entry name" value="formyl-coa transferase, domain 3"/>
    <property type="match status" value="1"/>
</dbReference>
<evidence type="ECO:0000313" key="3">
    <source>
        <dbReference type="Proteomes" id="UP000294543"/>
    </source>
</evidence>
<dbReference type="EMBL" id="SMKP01000139">
    <property type="protein sequence ID" value="TDD14811.1"/>
    <property type="molecule type" value="Genomic_DNA"/>
</dbReference>
<dbReference type="Proteomes" id="UP000294543">
    <property type="component" value="Unassembled WGS sequence"/>
</dbReference>
<evidence type="ECO:0000313" key="2">
    <source>
        <dbReference type="EMBL" id="TDD14811.1"/>
    </source>
</evidence>
<dbReference type="PANTHER" id="PTHR48207:SF3">
    <property type="entry name" value="SUCCINATE--HYDROXYMETHYLGLUTARATE COA-TRANSFERASE"/>
    <property type="match status" value="1"/>
</dbReference>
<dbReference type="Gene3D" id="3.40.50.10540">
    <property type="entry name" value="Crotonobetainyl-coa:carnitine coa-transferase, domain 1"/>
    <property type="match status" value="1"/>
</dbReference>
<organism evidence="2 3">
    <name type="scientific">Nonomuraea diastatica</name>
    <dbReference type="NCBI Taxonomy" id="1848329"/>
    <lineage>
        <taxon>Bacteria</taxon>
        <taxon>Bacillati</taxon>
        <taxon>Actinomycetota</taxon>
        <taxon>Actinomycetes</taxon>
        <taxon>Streptosporangiales</taxon>
        <taxon>Streptosporangiaceae</taxon>
        <taxon>Nonomuraea</taxon>
    </lineage>
</organism>
<dbReference type="InterPro" id="IPR044855">
    <property type="entry name" value="CoA-Trfase_III_dom3_sf"/>
</dbReference>
<dbReference type="InterPro" id="IPR003673">
    <property type="entry name" value="CoA-Trfase_fam_III"/>
</dbReference>
<dbReference type="PANTHER" id="PTHR48207">
    <property type="entry name" value="SUCCINATE--HYDROXYMETHYLGLUTARATE COA-TRANSFERASE"/>
    <property type="match status" value="1"/>
</dbReference>
<dbReference type="AlphaFoldDB" id="A0A4R4W9M3"/>